<name>A0A5C6C2F2_9BACT</name>
<dbReference type="Gene3D" id="3.30.559.10">
    <property type="entry name" value="Chloramphenicol acetyltransferase-like domain"/>
    <property type="match status" value="1"/>
</dbReference>
<keyword evidence="2" id="KW-1185">Reference proteome</keyword>
<dbReference type="Gene3D" id="3.30.559.30">
    <property type="entry name" value="Nonribosomal peptide synthetase, condensation domain"/>
    <property type="match status" value="1"/>
</dbReference>
<gene>
    <name evidence="1" type="ORF">Poly21_08270</name>
</gene>
<evidence type="ECO:0000313" key="1">
    <source>
        <dbReference type="EMBL" id="TWU18663.1"/>
    </source>
</evidence>
<reference evidence="1 2" key="1">
    <citation type="journal article" date="2020" name="Antonie Van Leeuwenhoek">
        <title>Rhodopirellula heiligendammensis sp. nov., Rhodopirellula pilleata sp. nov., and Rhodopirellula solitaria sp. nov. isolated from natural or artificial marine surfaces in Northern Germany and California, USA, and emended description of the genus Rhodopirellula.</title>
        <authorList>
            <person name="Kallscheuer N."/>
            <person name="Wiegand S."/>
            <person name="Jogler M."/>
            <person name="Boedeker C."/>
            <person name="Peeters S.H."/>
            <person name="Rast P."/>
            <person name="Heuer A."/>
            <person name="Jetten M.S.M."/>
            <person name="Rohde M."/>
            <person name="Jogler C."/>
        </authorList>
    </citation>
    <scope>NUCLEOTIDE SEQUENCE [LARGE SCALE GENOMIC DNA]</scope>
    <source>
        <strain evidence="1 2">Poly21</strain>
    </source>
</reference>
<accession>A0A5C6C2F2</accession>
<organism evidence="1 2">
    <name type="scientific">Allorhodopirellula heiligendammensis</name>
    <dbReference type="NCBI Taxonomy" id="2714739"/>
    <lineage>
        <taxon>Bacteria</taxon>
        <taxon>Pseudomonadati</taxon>
        <taxon>Planctomycetota</taxon>
        <taxon>Planctomycetia</taxon>
        <taxon>Pirellulales</taxon>
        <taxon>Pirellulaceae</taxon>
        <taxon>Allorhodopirellula</taxon>
    </lineage>
</organism>
<protein>
    <submittedName>
        <fullName evidence="1">Peptide synthase</fullName>
    </submittedName>
</protein>
<comment type="caution">
    <text evidence="1">The sequence shown here is derived from an EMBL/GenBank/DDBJ whole genome shotgun (WGS) entry which is preliminary data.</text>
</comment>
<dbReference type="RefSeq" id="WP_146405671.1">
    <property type="nucleotide sequence ID" value="NZ_SJPU01000001.1"/>
</dbReference>
<sequence length="461" mass="51153">MPRIEDEPVDRRVGGRIPTASDPFLLTSFEKYFIADERRPDFPATVPLRWTVSDVPQRDQFAAAFRTAISWHPMLGCLVRRGGWQPHSEAVGEVAYFPKGERPRNEDRAVDPHKGPIMRCNVLESDPESGGATVIELVVHHAVIDGVSLIEFIGDVFAIYANAIGSLDASKLRRPHHRYLVKRQLVDRQIPSPVSRATAWKVMASESLRFFTRRAEPFVSERPEPRRGGHPAWHLVDASLDRATTDRLAASASELNATLNDFAVASLLRVIGQWNDRHRRRLGRGWLVANMPVLLRPRAAVRTSAANMIGYGLIARQRDSLADWSTLAQGIAIESRFIQQWKMAALFLDGLSAASRLPGGLFLGTRLTRPATCVVTHIGDPLRRFRVKFPVNEDGLPIVGDLTLLRMSGAAPLRPGTHVAGMLHTLGGCLGLSLRVPPSHVSLENASELISLWKQDLVSHR</sequence>
<proteinExistence type="predicted"/>
<evidence type="ECO:0000313" key="2">
    <source>
        <dbReference type="Proteomes" id="UP000319908"/>
    </source>
</evidence>
<dbReference type="EMBL" id="SJPU01000001">
    <property type="protein sequence ID" value="TWU18663.1"/>
    <property type="molecule type" value="Genomic_DNA"/>
</dbReference>
<dbReference type="OrthoDB" id="232867at2"/>
<dbReference type="SUPFAM" id="SSF52777">
    <property type="entry name" value="CoA-dependent acyltransferases"/>
    <property type="match status" value="2"/>
</dbReference>
<dbReference type="AlphaFoldDB" id="A0A5C6C2F2"/>
<dbReference type="Proteomes" id="UP000319908">
    <property type="component" value="Unassembled WGS sequence"/>
</dbReference>
<dbReference type="InterPro" id="IPR023213">
    <property type="entry name" value="CAT-like_dom_sf"/>
</dbReference>